<dbReference type="SUPFAM" id="SSF52540">
    <property type="entry name" value="P-loop containing nucleoside triphosphate hydrolases"/>
    <property type="match status" value="1"/>
</dbReference>
<keyword evidence="5" id="KW-0547">Nucleotide-binding</keyword>
<evidence type="ECO:0000256" key="7">
    <source>
        <dbReference type="ARBA" id="ARBA00022967"/>
    </source>
</evidence>
<organism evidence="15 16">
    <name type="scientific">Teichococcus coralli</name>
    <dbReference type="NCBI Taxonomy" id="2545983"/>
    <lineage>
        <taxon>Bacteria</taxon>
        <taxon>Pseudomonadati</taxon>
        <taxon>Pseudomonadota</taxon>
        <taxon>Alphaproteobacteria</taxon>
        <taxon>Acetobacterales</taxon>
        <taxon>Roseomonadaceae</taxon>
        <taxon>Roseomonas</taxon>
    </lineage>
</organism>
<dbReference type="EC" id="7.2.2.11" evidence="11"/>
<evidence type="ECO:0000256" key="12">
    <source>
        <dbReference type="ARBA" id="ARBA00044143"/>
    </source>
</evidence>
<evidence type="ECO:0000256" key="4">
    <source>
        <dbReference type="ARBA" id="ARBA00022475"/>
    </source>
</evidence>
<dbReference type="InterPro" id="IPR003593">
    <property type="entry name" value="AAA+_ATPase"/>
</dbReference>
<comment type="caution">
    <text evidence="15">The sequence shown here is derived from an EMBL/GenBank/DDBJ whole genome shotgun (WGS) entry which is preliminary data.</text>
</comment>
<dbReference type="OrthoDB" id="9806726at2"/>
<keyword evidence="6 15" id="KW-0067">ATP-binding</keyword>
<keyword evidence="7" id="KW-1278">Translocase</keyword>
<keyword evidence="4" id="KW-1003">Cell membrane</keyword>
<dbReference type="InterPro" id="IPR027417">
    <property type="entry name" value="P-loop_NTPase"/>
</dbReference>
<comment type="catalytic activity">
    <reaction evidence="13">
        <text>Ni(2+)(out) + ATP + H2O = Ni(2+)(in) + ADP + phosphate + H(+)</text>
        <dbReference type="Rhea" id="RHEA:15557"/>
        <dbReference type="ChEBI" id="CHEBI:15377"/>
        <dbReference type="ChEBI" id="CHEBI:15378"/>
        <dbReference type="ChEBI" id="CHEBI:30616"/>
        <dbReference type="ChEBI" id="CHEBI:43474"/>
        <dbReference type="ChEBI" id="CHEBI:49786"/>
        <dbReference type="ChEBI" id="CHEBI:456216"/>
        <dbReference type="EC" id="7.2.2.11"/>
    </reaction>
    <physiologicalReaction direction="left-to-right" evidence="13">
        <dbReference type="Rhea" id="RHEA:15558"/>
    </physiologicalReaction>
</comment>
<evidence type="ECO:0000256" key="3">
    <source>
        <dbReference type="ARBA" id="ARBA00022448"/>
    </source>
</evidence>
<evidence type="ECO:0000256" key="5">
    <source>
        <dbReference type="ARBA" id="ARBA00022741"/>
    </source>
</evidence>
<proteinExistence type="inferred from homology"/>
<keyword evidence="8" id="KW-0406">Ion transport</keyword>
<dbReference type="GO" id="GO:0005886">
    <property type="term" value="C:plasma membrane"/>
    <property type="evidence" value="ECO:0007669"/>
    <property type="project" value="UniProtKB-SubCell"/>
</dbReference>
<comment type="subunit">
    <text evidence="10">The complex is composed of two ATP-binding proteins (NikD and NikE), two transmembrane proteins (NikB and NikC) and a solute-binding protein (NikA).</text>
</comment>
<dbReference type="PANTHER" id="PTHR43297">
    <property type="entry name" value="OLIGOPEPTIDE TRANSPORT ATP-BINDING PROTEIN APPD"/>
    <property type="match status" value="1"/>
</dbReference>
<keyword evidence="3" id="KW-0813">Transport</keyword>
<evidence type="ECO:0000256" key="13">
    <source>
        <dbReference type="ARBA" id="ARBA00048610"/>
    </source>
</evidence>
<evidence type="ECO:0000256" key="2">
    <source>
        <dbReference type="ARBA" id="ARBA00005417"/>
    </source>
</evidence>
<feature type="domain" description="ABC transporter" evidence="14">
    <location>
        <begin position="4"/>
        <end position="245"/>
    </location>
</feature>
<name>A0A845BEP0_9PROT</name>
<dbReference type="EMBL" id="SNVJ01000012">
    <property type="protein sequence ID" value="MXP64524.1"/>
    <property type="molecule type" value="Genomic_DNA"/>
</dbReference>
<dbReference type="PANTHER" id="PTHR43297:SF13">
    <property type="entry name" value="NICKEL ABC TRANSPORTER, ATP-BINDING PROTEIN"/>
    <property type="match status" value="1"/>
</dbReference>
<reference evidence="15 16" key="1">
    <citation type="submission" date="2019-03" db="EMBL/GenBank/DDBJ databases">
        <title>Roseomonas sp. a novel Roseomonas species isolated from Sea whip Gorgonian.</title>
        <authorList>
            <person name="Li F."/>
            <person name="Pan X."/>
            <person name="Huang S."/>
            <person name="Li Z."/>
            <person name="Meng B."/>
        </authorList>
    </citation>
    <scope>NUCLEOTIDE SEQUENCE [LARGE SCALE GENOMIC DNA]</scope>
    <source>
        <strain evidence="15 16">M0104</strain>
    </source>
</reference>
<dbReference type="GO" id="GO:0015413">
    <property type="term" value="F:ABC-type nickel transporter activity"/>
    <property type="evidence" value="ECO:0007669"/>
    <property type="project" value="UniProtKB-EC"/>
</dbReference>
<evidence type="ECO:0000256" key="9">
    <source>
        <dbReference type="ARBA" id="ARBA00023136"/>
    </source>
</evidence>
<dbReference type="SMART" id="SM00382">
    <property type="entry name" value="AAA"/>
    <property type="match status" value="1"/>
</dbReference>
<evidence type="ECO:0000313" key="15">
    <source>
        <dbReference type="EMBL" id="MXP64524.1"/>
    </source>
</evidence>
<accession>A0A845BEP0</accession>
<evidence type="ECO:0000256" key="1">
    <source>
        <dbReference type="ARBA" id="ARBA00004417"/>
    </source>
</evidence>
<comment type="similarity">
    <text evidence="2">Belongs to the ABC transporter superfamily.</text>
</comment>
<comment type="subcellular location">
    <subcellularLocation>
        <location evidence="1">Cell inner membrane</location>
        <topology evidence="1">Peripheral membrane protein</topology>
    </subcellularLocation>
</comment>
<evidence type="ECO:0000256" key="10">
    <source>
        <dbReference type="ARBA" id="ARBA00038669"/>
    </source>
</evidence>
<evidence type="ECO:0000256" key="6">
    <source>
        <dbReference type="ARBA" id="ARBA00022840"/>
    </source>
</evidence>
<keyword evidence="9" id="KW-0472">Membrane</keyword>
<dbReference type="Proteomes" id="UP000460715">
    <property type="component" value="Unassembled WGS sequence"/>
</dbReference>
<sequence>MLELSRLSIGFRRPAGLWRREVVPALRGVSLDVRAGEVLAVIGASGAGKSLLAQAVLGLLPANAVLAGAMRFQGAPLDPAMLRGRRIALVPQSIAWLDPLVRAGRQVEWAAGRAGLPAALRQPAATAALARFNLGAAASRRFPHQLSGGMARRAMLAIATLGQADLLVADEPTNGLDPENAARVLGHLRALADAGRGVLVISHDLSAVLPQADRVAILRDGALQETAPATAFRGRGEALASSYARALWQALPESGFHPAEASPC</sequence>
<protein>
    <recommendedName>
        <fullName evidence="12">Nickel import system ATP-binding protein NikD</fullName>
        <ecNumber evidence="11">7.2.2.11</ecNumber>
    </recommendedName>
</protein>
<dbReference type="InterPro" id="IPR017871">
    <property type="entry name" value="ABC_transporter-like_CS"/>
</dbReference>
<evidence type="ECO:0000259" key="14">
    <source>
        <dbReference type="PROSITE" id="PS50893"/>
    </source>
</evidence>
<gene>
    <name evidence="15" type="ORF">E0493_14325</name>
</gene>
<evidence type="ECO:0000313" key="16">
    <source>
        <dbReference type="Proteomes" id="UP000460715"/>
    </source>
</evidence>
<dbReference type="InterPro" id="IPR050388">
    <property type="entry name" value="ABC_Ni/Peptide_Import"/>
</dbReference>
<dbReference type="PROSITE" id="PS50893">
    <property type="entry name" value="ABC_TRANSPORTER_2"/>
    <property type="match status" value="1"/>
</dbReference>
<dbReference type="PROSITE" id="PS00211">
    <property type="entry name" value="ABC_TRANSPORTER_1"/>
    <property type="match status" value="1"/>
</dbReference>
<evidence type="ECO:0000256" key="8">
    <source>
        <dbReference type="ARBA" id="ARBA00023065"/>
    </source>
</evidence>
<dbReference type="Pfam" id="PF00005">
    <property type="entry name" value="ABC_tran"/>
    <property type="match status" value="1"/>
</dbReference>
<dbReference type="GO" id="GO:0005524">
    <property type="term" value="F:ATP binding"/>
    <property type="evidence" value="ECO:0007669"/>
    <property type="project" value="UniProtKB-KW"/>
</dbReference>
<evidence type="ECO:0000256" key="11">
    <source>
        <dbReference type="ARBA" id="ARBA00039098"/>
    </source>
</evidence>
<dbReference type="GO" id="GO:0016887">
    <property type="term" value="F:ATP hydrolysis activity"/>
    <property type="evidence" value="ECO:0007669"/>
    <property type="project" value="InterPro"/>
</dbReference>
<dbReference type="InterPro" id="IPR003439">
    <property type="entry name" value="ABC_transporter-like_ATP-bd"/>
</dbReference>
<dbReference type="AlphaFoldDB" id="A0A845BEP0"/>
<dbReference type="RefSeq" id="WP_160937766.1">
    <property type="nucleotide sequence ID" value="NZ_SNVJ01000012.1"/>
</dbReference>
<keyword evidence="16" id="KW-1185">Reference proteome</keyword>
<dbReference type="Gene3D" id="3.40.50.300">
    <property type="entry name" value="P-loop containing nucleotide triphosphate hydrolases"/>
    <property type="match status" value="1"/>
</dbReference>